<dbReference type="InterPro" id="IPR050196">
    <property type="entry name" value="Cytochrome_P450_Monoox"/>
</dbReference>
<keyword evidence="5 9" id="KW-0560">Oxidoreductase</keyword>
<evidence type="ECO:0000313" key="11">
    <source>
        <dbReference type="Proteomes" id="UP001367676"/>
    </source>
</evidence>
<evidence type="ECO:0000256" key="9">
    <source>
        <dbReference type="RuleBase" id="RU000461"/>
    </source>
</evidence>
<protein>
    <recommendedName>
        <fullName evidence="12">Cytochrome P450</fullName>
    </recommendedName>
</protein>
<dbReference type="PROSITE" id="PS00086">
    <property type="entry name" value="CYTOCHROME_P450"/>
    <property type="match status" value="1"/>
</dbReference>
<organism evidence="10 11">
    <name type="scientific">Parthenolecanium corni</name>
    <dbReference type="NCBI Taxonomy" id="536013"/>
    <lineage>
        <taxon>Eukaryota</taxon>
        <taxon>Metazoa</taxon>
        <taxon>Ecdysozoa</taxon>
        <taxon>Arthropoda</taxon>
        <taxon>Hexapoda</taxon>
        <taxon>Insecta</taxon>
        <taxon>Pterygota</taxon>
        <taxon>Neoptera</taxon>
        <taxon>Paraneoptera</taxon>
        <taxon>Hemiptera</taxon>
        <taxon>Sternorrhyncha</taxon>
        <taxon>Coccoidea</taxon>
        <taxon>Coccidae</taxon>
        <taxon>Parthenolecanium</taxon>
    </lineage>
</organism>
<dbReference type="PRINTS" id="PR00463">
    <property type="entry name" value="EP450I"/>
</dbReference>
<evidence type="ECO:0000256" key="6">
    <source>
        <dbReference type="ARBA" id="ARBA00023004"/>
    </source>
</evidence>
<evidence type="ECO:0000313" key="10">
    <source>
        <dbReference type="EMBL" id="KAK7573436.1"/>
    </source>
</evidence>
<evidence type="ECO:0000256" key="7">
    <source>
        <dbReference type="ARBA" id="ARBA00023033"/>
    </source>
</evidence>
<comment type="similarity">
    <text evidence="2 9">Belongs to the cytochrome P450 family.</text>
</comment>
<evidence type="ECO:0000256" key="2">
    <source>
        <dbReference type="ARBA" id="ARBA00010617"/>
    </source>
</evidence>
<evidence type="ECO:0000256" key="8">
    <source>
        <dbReference type="PIRSR" id="PIRSR602401-1"/>
    </source>
</evidence>
<dbReference type="InterPro" id="IPR002401">
    <property type="entry name" value="Cyt_P450_E_grp-I"/>
</dbReference>
<dbReference type="GO" id="GO:0004497">
    <property type="term" value="F:monooxygenase activity"/>
    <property type="evidence" value="ECO:0007669"/>
    <property type="project" value="UniProtKB-KW"/>
</dbReference>
<dbReference type="InterPro" id="IPR017972">
    <property type="entry name" value="Cyt_P450_CS"/>
</dbReference>
<dbReference type="GO" id="GO:0020037">
    <property type="term" value="F:heme binding"/>
    <property type="evidence" value="ECO:0007669"/>
    <property type="project" value="InterPro"/>
</dbReference>
<dbReference type="EMBL" id="JBBCAQ010000037">
    <property type="protein sequence ID" value="KAK7573436.1"/>
    <property type="molecule type" value="Genomic_DNA"/>
</dbReference>
<dbReference type="Gene3D" id="1.10.630.10">
    <property type="entry name" value="Cytochrome P450"/>
    <property type="match status" value="1"/>
</dbReference>
<reference evidence="10 11" key="1">
    <citation type="submission" date="2024-03" db="EMBL/GenBank/DDBJ databases">
        <title>Adaptation during the transition from Ophiocordyceps entomopathogen to insect associate is accompanied by gene loss and intensified selection.</title>
        <authorList>
            <person name="Ward C.M."/>
            <person name="Onetto C.A."/>
            <person name="Borneman A.R."/>
        </authorList>
    </citation>
    <scope>NUCLEOTIDE SEQUENCE [LARGE SCALE GENOMIC DNA]</scope>
    <source>
        <strain evidence="10">AWRI1</strain>
        <tissue evidence="10">Single Adult Female</tissue>
    </source>
</reference>
<evidence type="ECO:0008006" key="12">
    <source>
        <dbReference type="Google" id="ProtNLM"/>
    </source>
</evidence>
<dbReference type="InterPro" id="IPR001128">
    <property type="entry name" value="Cyt_P450"/>
</dbReference>
<proteinExistence type="inferred from homology"/>
<name>A0AAN9TID0_9HEMI</name>
<dbReference type="Pfam" id="PF00067">
    <property type="entry name" value="p450"/>
    <property type="match status" value="1"/>
</dbReference>
<dbReference type="PANTHER" id="PTHR24291">
    <property type="entry name" value="CYTOCHROME P450 FAMILY 4"/>
    <property type="match status" value="1"/>
</dbReference>
<dbReference type="GO" id="GO:0005506">
    <property type="term" value="F:iron ion binding"/>
    <property type="evidence" value="ECO:0007669"/>
    <property type="project" value="InterPro"/>
</dbReference>
<comment type="cofactor">
    <cofactor evidence="1 8">
        <name>heme</name>
        <dbReference type="ChEBI" id="CHEBI:30413"/>
    </cofactor>
</comment>
<keyword evidence="3 8" id="KW-0349">Heme</keyword>
<dbReference type="SUPFAM" id="SSF48264">
    <property type="entry name" value="Cytochrome P450"/>
    <property type="match status" value="1"/>
</dbReference>
<accession>A0AAN9TID0</accession>
<keyword evidence="11" id="KW-1185">Reference proteome</keyword>
<keyword evidence="7 9" id="KW-0503">Monooxygenase</keyword>
<dbReference type="AlphaFoldDB" id="A0AAN9TID0"/>
<evidence type="ECO:0000256" key="3">
    <source>
        <dbReference type="ARBA" id="ARBA00022617"/>
    </source>
</evidence>
<evidence type="ECO:0000256" key="1">
    <source>
        <dbReference type="ARBA" id="ARBA00001971"/>
    </source>
</evidence>
<keyword evidence="6 8" id="KW-0408">Iron</keyword>
<gene>
    <name evidence="10" type="ORF">V9T40_010627</name>
</gene>
<dbReference type="InterPro" id="IPR036396">
    <property type="entry name" value="Cyt_P450_sf"/>
</dbReference>
<evidence type="ECO:0000256" key="4">
    <source>
        <dbReference type="ARBA" id="ARBA00022723"/>
    </source>
</evidence>
<sequence length="438" mass="49784">MLLAYESPFVVWLAHIPMVILTKGEHIQMVSGKCVDRDMMGIFRESVGDGITVARAEKWRKTRRLMNPAFSANMLRQYAVVFSQQARMLAKKLAEQADTGRQFDLWPYMANANVDIITENITGCKLHTQDVSENEFSQALIKTLKLESLRLVLPWLLSPTLFYLYRLFTGNEDVFRKLRKLPRQVRSDGGGCGGGAAESNTLLDILLEARETNAQLDEKQIHDEMLNVIVTGSESTAVTGSFVLLLLAMHPDIQEKVHQEVTAVFATDTDEYEHRDSSMASVEKLGQLKLVDQCVKETLRIFTLFPLTIRKTSDEIRLDDELVIPANCQVAMALHGVHLDPLLYPNPTVWNPRNFETEAVERRPKYSYLAFGSGPRSCIGTKYAILSLKAQIARVVLDYRLETSVRYTDLRPVMDAIVRNKFGYPVRLRSRRKSLNER</sequence>
<dbReference type="PANTHER" id="PTHR24291:SF50">
    <property type="entry name" value="BIFUNCTIONAL ALBAFLAVENONE MONOOXYGENASE_TERPENE SYNTHASE"/>
    <property type="match status" value="1"/>
</dbReference>
<dbReference type="PRINTS" id="PR00385">
    <property type="entry name" value="P450"/>
</dbReference>
<comment type="caution">
    <text evidence="10">The sequence shown here is derived from an EMBL/GenBank/DDBJ whole genome shotgun (WGS) entry which is preliminary data.</text>
</comment>
<keyword evidence="4 8" id="KW-0479">Metal-binding</keyword>
<dbReference type="GO" id="GO:0016705">
    <property type="term" value="F:oxidoreductase activity, acting on paired donors, with incorporation or reduction of molecular oxygen"/>
    <property type="evidence" value="ECO:0007669"/>
    <property type="project" value="InterPro"/>
</dbReference>
<dbReference type="Proteomes" id="UP001367676">
    <property type="component" value="Unassembled WGS sequence"/>
</dbReference>
<feature type="binding site" description="axial binding residue" evidence="8">
    <location>
        <position position="378"/>
    </location>
    <ligand>
        <name>heme</name>
        <dbReference type="ChEBI" id="CHEBI:30413"/>
    </ligand>
    <ligandPart>
        <name>Fe</name>
        <dbReference type="ChEBI" id="CHEBI:18248"/>
    </ligandPart>
</feature>
<evidence type="ECO:0000256" key="5">
    <source>
        <dbReference type="ARBA" id="ARBA00023002"/>
    </source>
</evidence>